<dbReference type="Proteomes" id="UP000535182">
    <property type="component" value="Unassembled WGS sequence"/>
</dbReference>
<gene>
    <name evidence="1" type="ORF">HDF14_001480</name>
</gene>
<accession>A0A9X0QCT4</accession>
<evidence type="ECO:0000313" key="1">
    <source>
        <dbReference type="EMBL" id="MBB5327874.1"/>
    </source>
</evidence>
<evidence type="ECO:0000313" key="2">
    <source>
        <dbReference type="Proteomes" id="UP000535182"/>
    </source>
</evidence>
<reference evidence="1 2" key="1">
    <citation type="submission" date="2020-08" db="EMBL/GenBank/DDBJ databases">
        <title>Genomic Encyclopedia of Type Strains, Phase IV (KMG-V): Genome sequencing to study the core and pangenomes of soil and plant-associated prokaryotes.</title>
        <authorList>
            <person name="Whitman W."/>
        </authorList>
    </citation>
    <scope>NUCLEOTIDE SEQUENCE [LARGE SCALE GENOMIC DNA]</scope>
    <source>
        <strain evidence="1 2">X5P2</strain>
    </source>
</reference>
<comment type="caution">
    <text evidence="1">The sequence shown here is derived from an EMBL/GenBank/DDBJ whole genome shotgun (WGS) entry which is preliminary data.</text>
</comment>
<protein>
    <submittedName>
        <fullName evidence="1">Uncharacterized protein</fullName>
    </submittedName>
</protein>
<sequence>MLRREEPHDLGQEATTSLRAFSVKLSHAFIEPAHLFRVRFSPEMRLYRATVVSISESYRLVLLREFDLA</sequence>
<dbReference type="RefSeq" id="WP_183974945.1">
    <property type="nucleotide sequence ID" value="NZ_JACHEB010000003.1"/>
</dbReference>
<dbReference type="AlphaFoldDB" id="A0A9X0QCT4"/>
<dbReference type="EMBL" id="JACHEB010000003">
    <property type="protein sequence ID" value="MBB5327874.1"/>
    <property type="molecule type" value="Genomic_DNA"/>
</dbReference>
<organism evidence="1 2">
    <name type="scientific">Tunturiibacter gelidiferens</name>
    <dbReference type="NCBI Taxonomy" id="3069689"/>
    <lineage>
        <taxon>Bacteria</taxon>
        <taxon>Pseudomonadati</taxon>
        <taxon>Acidobacteriota</taxon>
        <taxon>Terriglobia</taxon>
        <taxon>Terriglobales</taxon>
        <taxon>Acidobacteriaceae</taxon>
        <taxon>Tunturiibacter</taxon>
    </lineage>
</organism>
<keyword evidence="2" id="KW-1185">Reference proteome</keyword>
<proteinExistence type="predicted"/>
<name>A0A9X0QCT4_9BACT</name>